<comment type="caution">
    <text evidence="10">The sequence shown here is derived from an EMBL/GenBank/DDBJ whole genome shotgun (WGS) entry which is preliminary data.</text>
</comment>
<sequence>MFYGATIWDPWLIVGQIVCIQCLYYLSLGLLLSLFVGTQVPRFTLHYFFNYSHVSASSFVGWCTIFAYFINSLAGAGYLLVLIERAKKCLDFSATLYIIHFFFCLVYGGFPTSVTWWIVNASCLVITAVLGEWLCMRRELKDIPIRSTRLAVVHGEIKPVIGERVLFLEGYWHYIIVKDIGIGGLSGVE</sequence>
<dbReference type="EMBL" id="JBJQOH010000006">
    <property type="protein sequence ID" value="KAL3685471.1"/>
    <property type="molecule type" value="Genomic_DNA"/>
</dbReference>
<evidence type="ECO:0000256" key="1">
    <source>
        <dbReference type="ARBA" id="ARBA00004653"/>
    </source>
</evidence>
<reference evidence="10 11" key="1">
    <citation type="submission" date="2024-09" db="EMBL/GenBank/DDBJ databases">
        <title>Chromosome-scale assembly of Riccia sorocarpa.</title>
        <authorList>
            <person name="Paukszto L."/>
        </authorList>
    </citation>
    <scope>NUCLEOTIDE SEQUENCE [LARGE SCALE GENOMIC DNA]</scope>
    <source>
        <strain evidence="10">LP-2024</strain>
        <tissue evidence="10">Aerial parts of the thallus</tissue>
    </source>
</reference>
<evidence type="ECO:0000256" key="8">
    <source>
        <dbReference type="ARBA" id="ARBA00023136"/>
    </source>
</evidence>
<proteinExistence type="inferred from homology"/>
<dbReference type="Proteomes" id="UP001633002">
    <property type="component" value="Unassembled WGS sequence"/>
</dbReference>
<feature type="transmembrane region" description="Helical" evidence="9">
    <location>
        <begin position="90"/>
        <end position="110"/>
    </location>
</feature>
<keyword evidence="11" id="KW-1185">Reference proteome</keyword>
<evidence type="ECO:0000256" key="9">
    <source>
        <dbReference type="SAM" id="Phobius"/>
    </source>
</evidence>
<feature type="transmembrane region" description="Helical" evidence="9">
    <location>
        <begin position="116"/>
        <end position="136"/>
    </location>
</feature>
<evidence type="ECO:0000313" key="11">
    <source>
        <dbReference type="Proteomes" id="UP001633002"/>
    </source>
</evidence>
<comment type="similarity">
    <text evidence="2">Belongs to the SYS1 family.</text>
</comment>
<evidence type="ECO:0008006" key="12">
    <source>
        <dbReference type="Google" id="ProtNLM"/>
    </source>
</evidence>
<dbReference type="PANTHER" id="PTHR12952">
    <property type="entry name" value="SYS1"/>
    <property type="match status" value="1"/>
</dbReference>
<organism evidence="10 11">
    <name type="scientific">Riccia sorocarpa</name>
    <dbReference type="NCBI Taxonomy" id="122646"/>
    <lineage>
        <taxon>Eukaryota</taxon>
        <taxon>Viridiplantae</taxon>
        <taxon>Streptophyta</taxon>
        <taxon>Embryophyta</taxon>
        <taxon>Marchantiophyta</taxon>
        <taxon>Marchantiopsida</taxon>
        <taxon>Marchantiidae</taxon>
        <taxon>Marchantiales</taxon>
        <taxon>Ricciaceae</taxon>
        <taxon>Riccia</taxon>
    </lineage>
</organism>
<evidence type="ECO:0000256" key="5">
    <source>
        <dbReference type="ARBA" id="ARBA00022927"/>
    </source>
</evidence>
<dbReference type="InterPro" id="IPR019185">
    <property type="entry name" value="Integral_membrane_SYS1-rel"/>
</dbReference>
<accession>A0ABD3H3W5</accession>
<keyword evidence="4 9" id="KW-0812">Transmembrane</keyword>
<dbReference type="PANTHER" id="PTHR12952:SF0">
    <property type="entry name" value="PROTEIN SYS1 HOMOLOG"/>
    <property type="match status" value="1"/>
</dbReference>
<keyword evidence="7" id="KW-0333">Golgi apparatus</keyword>
<comment type="subcellular location">
    <subcellularLocation>
        <location evidence="1">Golgi apparatus membrane</location>
        <topology evidence="1">Multi-pass membrane protein</topology>
    </subcellularLocation>
</comment>
<gene>
    <name evidence="10" type="ORF">R1sor_003493</name>
</gene>
<evidence type="ECO:0000256" key="2">
    <source>
        <dbReference type="ARBA" id="ARBA00008160"/>
    </source>
</evidence>
<protein>
    <recommendedName>
        <fullName evidence="12">Protein SYS1 homolog</fullName>
    </recommendedName>
</protein>
<keyword evidence="3" id="KW-0813">Transport</keyword>
<evidence type="ECO:0000256" key="4">
    <source>
        <dbReference type="ARBA" id="ARBA00022692"/>
    </source>
</evidence>
<evidence type="ECO:0000313" key="10">
    <source>
        <dbReference type="EMBL" id="KAL3685471.1"/>
    </source>
</evidence>
<name>A0ABD3H3W5_9MARC</name>
<keyword evidence="8 9" id="KW-0472">Membrane</keyword>
<keyword evidence="5" id="KW-0653">Protein transport</keyword>
<dbReference type="AlphaFoldDB" id="A0ABD3H3W5"/>
<evidence type="ECO:0000256" key="6">
    <source>
        <dbReference type="ARBA" id="ARBA00022989"/>
    </source>
</evidence>
<dbReference type="GO" id="GO:0015031">
    <property type="term" value="P:protein transport"/>
    <property type="evidence" value="ECO:0007669"/>
    <property type="project" value="UniProtKB-KW"/>
</dbReference>
<keyword evidence="6 9" id="KW-1133">Transmembrane helix</keyword>
<feature type="transmembrane region" description="Helical" evidence="9">
    <location>
        <begin position="12"/>
        <end position="36"/>
    </location>
</feature>
<evidence type="ECO:0000256" key="7">
    <source>
        <dbReference type="ARBA" id="ARBA00023034"/>
    </source>
</evidence>
<dbReference type="GO" id="GO:0000139">
    <property type="term" value="C:Golgi membrane"/>
    <property type="evidence" value="ECO:0007669"/>
    <property type="project" value="UniProtKB-SubCell"/>
</dbReference>
<dbReference type="Pfam" id="PF09801">
    <property type="entry name" value="SYS1"/>
    <property type="match status" value="1"/>
</dbReference>
<evidence type="ECO:0000256" key="3">
    <source>
        <dbReference type="ARBA" id="ARBA00022448"/>
    </source>
</evidence>
<feature type="transmembrane region" description="Helical" evidence="9">
    <location>
        <begin position="56"/>
        <end position="83"/>
    </location>
</feature>